<accession>A0A853L4S6</accession>
<dbReference type="SMART" id="SM00448">
    <property type="entry name" value="REC"/>
    <property type="match status" value="1"/>
</dbReference>
<dbReference type="CDD" id="cd06170">
    <property type="entry name" value="LuxR_C_like"/>
    <property type="match status" value="1"/>
</dbReference>
<dbReference type="PANTHER" id="PTHR43214:SF41">
    <property type="entry name" value="NITRATE_NITRITE RESPONSE REGULATOR PROTEIN NARP"/>
    <property type="match status" value="1"/>
</dbReference>
<dbReference type="EMBL" id="JPVZ01000001">
    <property type="protein sequence ID" value="OAZ12134.1"/>
    <property type="molecule type" value="Genomic_DNA"/>
</dbReference>
<feature type="domain" description="Response regulatory" evidence="7">
    <location>
        <begin position="18"/>
        <end position="134"/>
    </location>
</feature>
<dbReference type="RefSeq" id="WP_008888344.1">
    <property type="nucleotide sequence ID" value="NZ_JPVZ01000001.1"/>
</dbReference>
<protein>
    <submittedName>
        <fullName evidence="8">LuxR family transcriptional regulator</fullName>
    </submittedName>
</protein>
<dbReference type="Pfam" id="PF00196">
    <property type="entry name" value="GerE"/>
    <property type="match status" value="1"/>
</dbReference>
<evidence type="ECO:0000256" key="2">
    <source>
        <dbReference type="ARBA" id="ARBA00023015"/>
    </source>
</evidence>
<evidence type="ECO:0000259" key="7">
    <source>
        <dbReference type="PROSITE" id="PS50110"/>
    </source>
</evidence>
<dbReference type="InterPro" id="IPR039420">
    <property type="entry name" value="WalR-like"/>
</dbReference>
<dbReference type="PRINTS" id="PR00038">
    <property type="entry name" value="HTHLUXR"/>
</dbReference>
<dbReference type="SUPFAM" id="SSF52172">
    <property type="entry name" value="CheY-like"/>
    <property type="match status" value="1"/>
</dbReference>
<dbReference type="AlphaFoldDB" id="A0A853L4S6"/>
<dbReference type="InterPro" id="IPR058245">
    <property type="entry name" value="NreC/VraR/RcsB-like_REC"/>
</dbReference>
<dbReference type="Proteomes" id="UP000094009">
    <property type="component" value="Unassembled WGS sequence"/>
</dbReference>
<keyword evidence="4" id="KW-0804">Transcription</keyword>
<reference evidence="8 9" key="1">
    <citation type="submission" date="2014-07" db="EMBL/GenBank/DDBJ databases">
        <title>Draft genome sequence of Thalassospira tepidiphila 1-1B.</title>
        <authorList>
            <person name="Lai Q."/>
            <person name="Shao Z."/>
        </authorList>
    </citation>
    <scope>NUCLEOTIDE SEQUENCE [LARGE SCALE GENOMIC DNA]</scope>
    <source>
        <strain evidence="8 9">MCCC 1A03514</strain>
    </source>
</reference>
<keyword evidence="2" id="KW-0805">Transcription regulation</keyword>
<dbReference type="PROSITE" id="PS50043">
    <property type="entry name" value="HTH_LUXR_2"/>
    <property type="match status" value="1"/>
</dbReference>
<dbReference type="SUPFAM" id="SSF46894">
    <property type="entry name" value="C-terminal effector domain of the bipartite response regulators"/>
    <property type="match status" value="1"/>
</dbReference>
<evidence type="ECO:0000313" key="9">
    <source>
        <dbReference type="Proteomes" id="UP000094009"/>
    </source>
</evidence>
<feature type="domain" description="HTH luxR-type" evidence="6">
    <location>
        <begin position="153"/>
        <end position="218"/>
    </location>
</feature>
<evidence type="ECO:0000256" key="5">
    <source>
        <dbReference type="PROSITE-ProRule" id="PRU00169"/>
    </source>
</evidence>
<sequence length="226" mass="24759">MTNATIANEVYSTHRPLRILLCDDHALVMDGIRSRLECFEHINIVGEAGNGAEALTMAGDLHPDIVLMDISMPVMNGLEAAEKFRETLPDTKVVILSMHENPEYLRTAQQAGAKGFILKDVSSNDMVRAIETIANGGEAYSSTFDRISDGEDNNSDGVPLTSRERTVLRLLAKGASNKHVARELDISVRTVETHRRNIKRKLGIDSSAGLVRYAIEKGLVTLDSNS</sequence>
<name>A0A853L4S6_9PROT</name>
<keyword evidence="3" id="KW-0238">DNA-binding</keyword>
<evidence type="ECO:0000313" key="8">
    <source>
        <dbReference type="EMBL" id="OAZ12134.1"/>
    </source>
</evidence>
<dbReference type="GO" id="GO:0006355">
    <property type="term" value="P:regulation of DNA-templated transcription"/>
    <property type="evidence" value="ECO:0007669"/>
    <property type="project" value="InterPro"/>
</dbReference>
<dbReference type="Pfam" id="PF00072">
    <property type="entry name" value="Response_reg"/>
    <property type="match status" value="1"/>
</dbReference>
<evidence type="ECO:0000256" key="4">
    <source>
        <dbReference type="ARBA" id="ARBA00023163"/>
    </source>
</evidence>
<comment type="caution">
    <text evidence="8">The sequence shown here is derived from an EMBL/GenBank/DDBJ whole genome shotgun (WGS) entry which is preliminary data.</text>
</comment>
<dbReference type="PANTHER" id="PTHR43214">
    <property type="entry name" value="TWO-COMPONENT RESPONSE REGULATOR"/>
    <property type="match status" value="1"/>
</dbReference>
<dbReference type="PROSITE" id="PS50110">
    <property type="entry name" value="RESPONSE_REGULATORY"/>
    <property type="match status" value="1"/>
</dbReference>
<organism evidence="8 9">
    <name type="scientific">Thalassospira tepidiphila MCCC 1A03514</name>
    <dbReference type="NCBI Taxonomy" id="1177930"/>
    <lineage>
        <taxon>Bacteria</taxon>
        <taxon>Pseudomonadati</taxon>
        <taxon>Pseudomonadota</taxon>
        <taxon>Alphaproteobacteria</taxon>
        <taxon>Rhodospirillales</taxon>
        <taxon>Thalassospiraceae</taxon>
        <taxon>Thalassospira</taxon>
    </lineage>
</organism>
<dbReference type="InterPro" id="IPR000792">
    <property type="entry name" value="Tscrpt_reg_LuxR_C"/>
</dbReference>
<dbReference type="SMART" id="SM00421">
    <property type="entry name" value="HTH_LUXR"/>
    <property type="match status" value="1"/>
</dbReference>
<feature type="modified residue" description="4-aspartylphosphate" evidence="5">
    <location>
        <position position="69"/>
    </location>
</feature>
<dbReference type="GO" id="GO:0000160">
    <property type="term" value="P:phosphorelay signal transduction system"/>
    <property type="evidence" value="ECO:0007669"/>
    <property type="project" value="InterPro"/>
</dbReference>
<dbReference type="GO" id="GO:0003677">
    <property type="term" value="F:DNA binding"/>
    <property type="evidence" value="ECO:0007669"/>
    <property type="project" value="UniProtKB-KW"/>
</dbReference>
<dbReference type="PROSITE" id="PS00622">
    <property type="entry name" value="HTH_LUXR_1"/>
    <property type="match status" value="1"/>
</dbReference>
<dbReference type="CDD" id="cd17535">
    <property type="entry name" value="REC_NarL-like"/>
    <property type="match status" value="1"/>
</dbReference>
<proteinExistence type="predicted"/>
<evidence type="ECO:0000256" key="3">
    <source>
        <dbReference type="ARBA" id="ARBA00023125"/>
    </source>
</evidence>
<evidence type="ECO:0000259" key="6">
    <source>
        <dbReference type="PROSITE" id="PS50043"/>
    </source>
</evidence>
<evidence type="ECO:0000256" key="1">
    <source>
        <dbReference type="ARBA" id="ARBA00022553"/>
    </source>
</evidence>
<keyword evidence="1 5" id="KW-0597">Phosphoprotein</keyword>
<dbReference type="InterPro" id="IPR011006">
    <property type="entry name" value="CheY-like_superfamily"/>
</dbReference>
<dbReference type="InterPro" id="IPR001789">
    <property type="entry name" value="Sig_transdc_resp-reg_receiver"/>
</dbReference>
<dbReference type="Gene3D" id="3.40.50.2300">
    <property type="match status" value="1"/>
</dbReference>
<dbReference type="InterPro" id="IPR016032">
    <property type="entry name" value="Sig_transdc_resp-reg_C-effctor"/>
</dbReference>
<gene>
    <name evidence="8" type="ORF">TH4_03445</name>
</gene>